<gene>
    <name evidence="3" type="ORF">Sste5346_009076</name>
</gene>
<sequence>MAERREVFKESTNFKKEHDEVFQILDWLAVKGVTKIIKLVVPDRLVNPHDELEMARYVRNFQETCTADHATKLLDEIRELQQDRLLPGHKINAYEPMDVPWYPSPSPADLSKMPTRVAILDNGVLSISPVASEISASRVTKDQGLPVVDKDVTNPRTNSIGIKPTVGNVAGGASGTQTPQQQQPGMVGGGSSTNDEGGKGLWSRIKAGRSFVDSNSKFCPWQFPSDPHGTQTANLICALDPLCEIYVARVAEDAFGIKADNVAKAIEWAIQEEVDIISMSFALSSDSDTMFDMVKLASSLVGIVMTCSTHDEGSRAIRAYPAAYRKDDRFDSIIVLAACDE</sequence>
<comment type="caution">
    <text evidence="3">The sequence shown here is derived from an EMBL/GenBank/DDBJ whole genome shotgun (WGS) entry which is preliminary data.</text>
</comment>
<dbReference type="InterPro" id="IPR036852">
    <property type="entry name" value="Peptidase_S8/S53_dom_sf"/>
</dbReference>
<feature type="region of interest" description="Disordered" evidence="1">
    <location>
        <begin position="147"/>
        <end position="196"/>
    </location>
</feature>
<organism evidence="3 4">
    <name type="scientific">Sporothrix stenoceras</name>
    <dbReference type="NCBI Taxonomy" id="5173"/>
    <lineage>
        <taxon>Eukaryota</taxon>
        <taxon>Fungi</taxon>
        <taxon>Dikarya</taxon>
        <taxon>Ascomycota</taxon>
        <taxon>Pezizomycotina</taxon>
        <taxon>Sordariomycetes</taxon>
        <taxon>Sordariomycetidae</taxon>
        <taxon>Ophiostomatales</taxon>
        <taxon>Ophiostomataceae</taxon>
        <taxon>Sporothrix</taxon>
    </lineage>
</organism>
<dbReference type="Pfam" id="PF00082">
    <property type="entry name" value="Peptidase_S8"/>
    <property type="match status" value="1"/>
</dbReference>
<dbReference type="SUPFAM" id="SSF52743">
    <property type="entry name" value="Subtilisin-like"/>
    <property type="match status" value="1"/>
</dbReference>
<name>A0ABR3YM53_9PEZI</name>
<evidence type="ECO:0000259" key="2">
    <source>
        <dbReference type="Pfam" id="PF00082"/>
    </source>
</evidence>
<dbReference type="EMBL" id="JAWCUI010000079">
    <property type="protein sequence ID" value="KAL1889130.1"/>
    <property type="molecule type" value="Genomic_DNA"/>
</dbReference>
<feature type="compositionally biased region" description="Low complexity" evidence="1">
    <location>
        <begin position="175"/>
        <end position="185"/>
    </location>
</feature>
<dbReference type="Gene3D" id="3.40.50.200">
    <property type="entry name" value="Peptidase S8/S53 domain"/>
    <property type="match status" value="1"/>
</dbReference>
<dbReference type="InterPro" id="IPR000209">
    <property type="entry name" value="Peptidase_S8/S53_dom"/>
</dbReference>
<keyword evidence="4" id="KW-1185">Reference proteome</keyword>
<feature type="domain" description="Peptidase S8/S53" evidence="2">
    <location>
        <begin position="221"/>
        <end position="335"/>
    </location>
</feature>
<evidence type="ECO:0000313" key="4">
    <source>
        <dbReference type="Proteomes" id="UP001583186"/>
    </source>
</evidence>
<reference evidence="3 4" key="1">
    <citation type="journal article" date="2024" name="IMA Fungus">
        <title>IMA Genome - F19 : A genome assembly and annotation guide to empower mycologists, including annotated draft genome sequences of Ceratocystis pirilliformis, Diaporthe australafricana, Fusarium ophioides, Paecilomyces lecythidis, and Sporothrix stenoceras.</title>
        <authorList>
            <person name="Aylward J."/>
            <person name="Wilson A.M."/>
            <person name="Visagie C.M."/>
            <person name="Spraker J."/>
            <person name="Barnes I."/>
            <person name="Buitendag C."/>
            <person name="Ceriani C."/>
            <person name="Del Mar Angel L."/>
            <person name="du Plessis D."/>
            <person name="Fuchs T."/>
            <person name="Gasser K."/>
            <person name="Kramer D."/>
            <person name="Li W."/>
            <person name="Munsamy K."/>
            <person name="Piso A."/>
            <person name="Price J.L."/>
            <person name="Sonnekus B."/>
            <person name="Thomas C."/>
            <person name="van der Nest A."/>
            <person name="van Dijk A."/>
            <person name="van Heerden A."/>
            <person name="van Vuuren N."/>
            <person name="Yilmaz N."/>
            <person name="Duong T.A."/>
            <person name="van der Merwe N.A."/>
            <person name="Wingfield M.J."/>
            <person name="Wingfield B.D."/>
        </authorList>
    </citation>
    <scope>NUCLEOTIDE SEQUENCE [LARGE SCALE GENOMIC DNA]</scope>
    <source>
        <strain evidence="3 4">CMW 5346</strain>
    </source>
</reference>
<evidence type="ECO:0000256" key="1">
    <source>
        <dbReference type="SAM" id="MobiDB-lite"/>
    </source>
</evidence>
<dbReference type="Proteomes" id="UP001583186">
    <property type="component" value="Unassembled WGS sequence"/>
</dbReference>
<evidence type="ECO:0000313" key="3">
    <source>
        <dbReference type="EMBL" id="KAL1889130.1"/>
    </source>
</evidence>
<accession>A0ABR3YM53</accession>
<proteinExistence type="predicted"/>
<protein>
    <recommendedName>
        <fullName evidence="2">Peptidase S8/S53 domain-containing protein</fullName>
    </recommendedName>
</protein>